<keyword evidence="3" id="KW-0998">Cell outer membrane</keyword>
<keyword evidence="8" id="KW-1185">Reference proteome</keyword>
<gene>
    <name evidence="7" type="ORF">VRU49_09400</name>
</gene>
<feature type="signal peptide" evidence="5">
    <location>
        <begin position="1"/>
        <end position="18"/>
    </location>
</feature>
<name>A0ABU7H2Z5_9SPHI</name>
<dbReference type="Gene3D" id="3.30.1330.60">
    <property type="entry name" value="OmpA-like domain"/>
    <property type="match status" value="1"/>
</dbReference>
<dbReference type="CDD" id="cd07185">
    <property type="entry name" value="OmpA_C-like"/>
    <property type="match status" value="1"/>
</dbReference>
<dbReference type="InterPro" id="IPR006664">
    <property type="entry name" value="OMP_bac"/>
</dbReference>
<dbReference type="Proteomes" id="UP001337681">
    <property type="component" value="Unassembled WGS sequence"/>
</dbReference>
<feature type="domain" description="OmpA-like" evidence="6">
    <location>
        <begin position="60"/>
        <end position="175"/>
    </location>
</feature>
<protein>
    <submittedName>
        <fullName evidence="7">OmpA family protein</fullName>
    </submittedName>
</protein>
<evidence type="ECO:0000256" key="3">
    <source>
        <dbReference type="ARBA" id="ARBA00023237"/>
    </source>
</evidence>
<dbReference type="PROSITE" id="PS51257">
    <property type="entry name" value="PROKAR_LIPOPROTEIN"/>
    <property type="match status" value="1"/>
</dbReference>
<dbReference type="PANTHER" id="PTHR30329:SF21">
    <property type="entry name" value="LIPOPROTEIN YIAD-RELATED"/>
    <property type="match status" value="1"/>
</dbReference>
<comment type="caution">
    <text evidence="7">The sequence shown here is derived from an EMBL/GenBank/DDBJ whole genome shotgun (WGS) entry which is preliminary data.</text>
</comment>
<dbReference type="RefSeq" id="WP_330146524.1">
    <property type="nucleotide sequence ID" value="NZ_JAZDQU010000002.1"/>
</dbReference>
<evidence type="ECO:0000256" key="1">
    <source>
        <dbReference type="ARBA" id="ARBA00004442"/>
    </source>
</evidence>
<accession>A0ABU7H2Z5</accession>
<dbReference type="EMBL" id="JAZDQU010000002">
    <property type="protein sequence ID" value="MEE1885629.1"/>
    <property type="molecule type" value="Genomic_DNA"/>
</dbReference>
<keyword evidence="2 4" id="KW-0472">Membrane</keyword>
<dbReference type="Pfam" id="PF00691">
    <property type="entry name" value="OmpA"/>
    <property type="match status" value="1"/>
</dbReference>
<evidence type="ECO:0000256" key="4">
    <source>
        <dbReference type="PROSITE-ProRule" id="PRU00473"/>
    </source>
</evidence>
<dbReference type="SUPFAM" id="SSF103088">
    <property type="entry name" value="OmpA-like"/>
    <property type="match status" value="1"/>
</dbReference>
<evidence type="ECO:0000256" key="2">
    <source>
        <dbReference type="ARBA" id="ARBA00023136"/>
    </source>
</evidence>
<evidence type="ECO:0000259" key="6">
    <source>
        <dbReference type="PROSITE" id="PS51123"/>
    </source>
</evidence>
<dbReference type="InterPro" id="IPR006665">
    <property type="entry name" value="OmpA-like"/>
</dbReference>
<keyword evidence="5" id="KW-0732">Signal</keyword>
<dbReference type="PROSITE" id="PS51123">
    <property type="entry name" value="OMPA_2"/>
    <property type="match status" value="1"/>
</dbReference>
<organism evidence="7 8">
    <name type="scientific">Pedobacter flavus</name>
    <dbReference type="NCBI Taxonomy" id="3113906"/>
    <lineage>
        <taxon>Bacteria</taxon>
        <taxon>Pseudomonadati</taxon>
        <taxon>Bacteroidota</taxon>
        <taxon>Sphingobacteriia</taxon>
        <taxon>Sphingobacteriales</taxon>
        <taxon>Sphingobacteriaceae</taxon>
        <taxon>Pedobacter</taxon>
    </lineage>
</organism>
<dbReference type="InterPro" id="IPR036737">
    <property type="entry name" value="OmpA-like_sf"/>
</dbReference>
<proteinExistence type="predicted"/>
<comment type="subcellular location">
    <subcellularLocation>
        <location evidence="1">Cell outer membrane</location>
    </subcellularLocation>
</comment>
<dbReference type="InterPro" id="IPR050330">
    <property type="entry name" value="Bact_OuterMem_StrucFunc"/>
</dbReference>
<dbReference type="PANTHER" id="PTHR30329">
    <property type="entry name" value="STATOR ELEMENT OF FLAGELLAR MOTOR COMPLEX"/>
    <property type="match status" value="1"/>
</dbReference>
<evidence type="ECO:0000313" key="8">
    <source>
        <dbReference type="Proteomes" id="UP001337681"/>
    </source>
</evidence>
<feature type="chain" id="PRO_5045176391" evidence="5">
    <location>
        <begin position="19"/>
        <end position="175"/>
    </location>
</feature>
<evidence type="ECO:0000256" key="5">
    <source>
        <dbReference type="SAM" id="SignalP"/>
    </source>
</evidence>
<reference evidence="7 8" key="1">
    <citation type="submission" date="2024-01" db="EMBL/GenBank/DDBJ databases">
        <title>Pedobacter sp. nov., isolated from oil-contaminated soil.</title>
        <authorList>
            <person name="Le N.T.T."/>
        </authorList>
    </citation>
    <scope>NUCLEOTIDE SEQUENCE [LARGE SCALE GENOMIC DNA]</scope>
    <source>
        <strain evidence="7 8">VNH31</strain>
    </source>
</reference>
<evidence type="ECO:0000313" key="7">
    <source>
        <dbReference type="EMBL" id="MEE1885629.1"/>
    </source>
</evidence>
<sequence>MKFSKNLFLIFSSLSVIALYSCKAKKPVVAAPIPAAVATPAPAEKPAETAPVTPVTPAPVIEKPNFNISNIQFEFNSSVLKTASLPILETAVREMKKAPNTKFILNGHSSAEGTPAHNLKLSIDRANAVKTFFVNAGLAASNFTVVGHGEKYPVSNNNTEAGRVLNRRTEIQVVE</sequence>
<dbReference type="PRINTS" id="PR01021">
    <property type="entry name" value="OMPADOMAIN"/>
</dbReference>